<proteinExistence type="predicted"/>
<evidence type="ECO:0000313" key="1">
    <source>
        <dbReference type="EMBL" id="CEK55540.1"/>
    </source>
</evidence>
<name>A0A0B6YJ58_9EUPU</name>
<dbReference type="AlphaFoldDB" id="A0A0B6YJ58"/>
<sequence length="51" mass="5445">MVLSSSGAVFASKIVCNGSQISPVSYFDVEFSQAVSCPSFMFPSYLCLCLP</sequence>
<dbReference type="EMBL" id="HACG01008675">
    <property type="protein sequence ID" value="CEK55540.1"/>
    <property type="molecule type" value="Transcribed_RNA"/>
</dbReference>
<feature type="non-terminal residue" evidence="1">
    <location>
        <position position="51"/>
    </location>
</feature>
<gene>
    <name evidence="1" type="primary">ORF25464</name>
</gene>
<accession>A0A0B6YJ58</accession>
<reference evidence="1" key="1">
    <citation type="submission" date="2014-12" db="EMBL/GenBank/DDBJ databases">
        <title>Insight into the proteome of Arion vulgaris.</title>
        <authorList>
            <person name="Aradska J."/>
            <person name="Bulat T."/>
            <person name="Smidak R."/>
            <person name="Sarate P."/>
            <person name="Gangsoo J."/>
            <person name="Sialana F."/>
            <person name="Bilban M."/>
            <person name="Lubec G."/>
        </authorList>
    </citation>
    <scope>NUCLEOTIDE SEQUENCE</scope>
    <source>
        <tissue evidence="1">Skin</tissue>
    </source>
</reference>
<organism evidence="1">
    <name type="scientific">Arion vulgaris</name>
    <dbReference type="NCBI Taxonomy" id="1028688"/>
    <lineage>
        <taxon>Eukaryota</taxon>
        <taxon>Metazoa</taxon>
        <taxon>Spiralia</taxon>
        <taxon>Lophotrochozoa</taxon>
        <taxon>Mollusca</taxon>
        <taxon>Gastropoda</taxon>
        <taxon>Heterobranchia</taxon>
        <taxon>Euthyneura</taxon>
        <taxon>Panpulmonata</taxon>
        <taxon>Eupulmonata</taxon>
        <taxon>Stylommatophora</taxon>
        <taxon>Helicina</taxon>
        <taxon>Arionoidea</taxon>
        <taxon>Arionidae</taxon>
        <taxon>Arion</taxon>
    </lineage>
</organism>
<protein>
    <submittedName>
        <fullName evidence="1">Uncharacterized protein</fullName>
    </submittedName>
</protein>